<feature type="non-terminal residue" evidence="1">
    <location>
        <position position="125"/>
    </location>
</feature>
<organism evidence="1">
    <name type="scientific">marine metagenome</name>
    <dbReference type="NCBI Taxonomy" id="408172"/>
    <lineage>
        <taxon>unclassified sequences</taxon>
        <taxon>metagenomes</taxon>
        <taxon>ecological metagenomes</taxon>
    </lineage>
</organism>
<gene>
    <name evidence="1" type="ORF">METZ01_LOCUS160644</name>
</gene>
<dbReference type="EMBL" id="UINC01027844">
    <property type="protein sequence ID" value="SVB07790.1"/>
    <property type="molecule type" value="Genomic_DNA"/>
</dbReference>
<name>A0A382B1T1_9ZZZZ</name>
<evidence type="ECO:0008006" key="2">
    <source>
        <dbReference type="Google" id="ProtNLM"/>
    </source>
</evidence>
<protein>
    <recommendedName>
        <fullName evidence="2">Aromatic-ring-hydroxylating dioxygenase alpha subunit C-terminal domain-containing protein</fullName>
    </recommendedName>
</protein>
<evidence type="ECO:0000313" key="1">
    <source>
        <dbReference type="EMBL" id="SVB07790.1"/>
    </source>
</evidence>
<proteinExistence type="predicted"/>
<reference evidence="1" key="1">
    <citation type="submission" date="2018-05" db="EMBL/GenBank/DDBJ databases">
        <authorList>
            <person name="Lanie J.A."/>
            <person name="Ng W.-L."/>
            <person name="Kazmierczak K.M."/>
            <person name="Andrzejewski T.M."/>
            <person name="Davidsen T.M."/>
            <person name="Wayne K.J."/>
            <person name="Tettelin H."/>
            <person name="Glass J.I."/>
            <person name="Rusch D."/>
            <person name="Podicherti R."/>
            <person name="Tsui H.-C.T."/>
            <person name="Winkler M.E."/>
        </authorList>
    </citation>
    <scope>NUCLEOTIDE SEQUENCE</scope>
</reference>
<dbReference type="AlphaFoldDB" id="A0A382B1T1"/>
<accession>A0A382B1T1</accession>
<sequence>MNNQNASLSNDVEPILIDDWYVVSDLESVYKIGRHRTHLFDTPICIEYEVKCLSVIREDSNTKLPFREKYGYLWTTLGNPTEDIIRFPECEENDRHVVTGGSIAVHVSGLRAVENFFDMGHLPFV</sequence>